<dbReference type="HOGENOM" id="CLU_2182728_0_0_0"/>
<dbReference type="Proteomes" id="UP000001110">
    <property type="component" value="Chromosome"/>
</dbReference>
<sequence>MKGEKHEKITCSSTYFLSVTFFSIKIDYNMIIPYDTPTSTVNELYKFILEKNPEISLTDYGINKESYKYLYQNYHEKFKNHILTILDLFLFNEINGEYMLPYNLFKNLK</sequence>
<reference evidence="1 2" key="1">
    <citation type="submission" date="2007-05" db="EMBL/GenBank/DDBJ databases">
        <title>Complete sequence of Thermosipho melanesiensis BI429.</title>
        <authorList>
            <consortium name="US DOE Joint Genome Institute"/>
            <person name="Copeland A."/>
            <person name="Lucas S."/>
            <person name="Lapidus A."/>
            <person name="Barry K."/>
            <person name="Glavina del Rio T."/>
            <person name="Dalin E."/>
            <person name="Tice H."/>
            <person name="Pitluck S."/>
            <person name="Chertkov O."/>
            <person name="Brettin T."/>
            <person name="Bruce D."/>
            <person name="Detter J.C."/>
            <person name="Han C."/>
            <person name="Schmutz J."/>
            <person name="Larimer F."/>
            <person name="Land M."/>
            <person name="Hauser L."/>
            <person name="Kyrpides N."/>
            <person name="Mikhailova N."/>
            <person name="Nelson K."/>
            <person name="Gogarten J.P."/>
            <person name="Noll K."/>
            <person name="Richardson P."/>
        </authorList>
    </citation>
    <scope>NUCLEOTIDE SEQUENCE [LARGE SCALE GENOMIC DNA]</scope>
    <source>
        <strain evidence="2">DSM 12029 / CIP 104789 / BI429</strain>
    </source>
</reference>
<dbReference type="OrthoDB" id="47149at2"/>
<evidence type="ECO:0000313" key="1">
    <source>
        <dbReference type="EMBL" id="ABR31558.1"/>
    </source>
</evidence>
<organism evidence="1 2">
    <name type="scientific">Thermosipho melanesiensis (strain DSM 12029 / CIP 104789 / BI429)</name>
    <dbReference type="NCBI Taxonomy" id="391009"/>
    <lineage>
        <taxon>Bacteria</taxon>
        <taxon>Thermotogati</taxon>
        <taxon>Thermotogota</taxon>
        <taxon>Thermotogae</taxon>
        <taxon>Thermotogales</taxon>
        <taxon>Fervidobacteriaceae</taxon>
        <taxon>Thermosipho</taxon>
    </lineage>
</organism>
<dbReference type="KEGG" id="tme:Tmel_1719"/>
<reference evidence="1 2" key="2">
    <citation type="journal article" date="2009" name="Proc. Natl. Acad. Sci. U.S.A.">
        <title>On the chimeric nature, thermophilic origin, and phylogenetic placement of the Thermotogales.</title>
        <authorList>
            <person name="Zhaxybayeva O."/>
            <person name="Swithers K.S."/>
            <person name="Lapierre P."/>
            <person name="Fournier G.P."/>
            <person name="Bickhart D.M."/>
            <person name="DeBoy R.T."/>
            <person name="Nelson K.E."/>
            <person name="Nesbo C.L."/>
            <person name="Doolittle W.F."/>
            <person name="Gogarten J.P."/>
            <person name="Noll K.M."/>
        </authorList>
    </citation>
    <scope>NUCLEOTIDE SEQUENCE [LARGE SCALE GENOMIC DNA]</scope>
    <source>
        <strain evidence="2">DSM 12029 / CIP 104789 / BI429</strain>
    </source>
</reference>
<proteinExistence type="predicted"/>
<gene>
    <name evidence="1" type="ordered locus">Tmel_1719</name>
</gene>
<accession>A6LNQ7</accession>
<dbReference type="RefSeq" id="WP_012057917.1">
    <property type="nucleotide sequence ID" value="NC_009616.1"/>
</dbReference>
<name>A6LNQ7_THEM4</name>
<dbReference type="AlphaFoldDB" id="A6LNQ7"/>
<protein>
    <submittedName>
        <fullName evidence="1">Uncharacterized protein</fullName>
    </submittedName>
</protein>
<dbReference type="EMBL" id="CP000716">
    <property type="protein sequence ID" value="ABR31558.1"/>
    <property type="molecule type" value="Genomic_DNA"/>
</dbReference>
<evidence type="ECO:0000313" key="2">
    <source>
        <dbReference type="Proteomes" id="UP000001110"/>
    </source>
</evidence>